<dbReference type="SMART" id="SM01005">
    <property type="entry name" value="Ala_racemase_C"/>
    <property type="match status" value="1"/>
</dbReference>
<feature type="binding site" evidence="4 6">
    <location>
        <position position="131"/>
    </location>
    <ligand>
        <name>substrate</name>
    </ligand>
</feature>
<sequence length="367" mass="38143">MTARPMREARVDLGAISHNVGTLARAVGTPHVMVVVKAGGYGHGAVAAAGAALAGGADWLGVVDMREALDLRAAGITAPVLAWLHDPLASFDEAIAAGIDLGVSYPEQLERVAHAAGTAFVQLKVDTGLGRNGASGSEWPQFFAAAAAHERVGRIRVRGLWSHLANAGAAEDLLQVEAFERAIALARESGLDPQLLHLAATAGALRVPSARFDLVRLGIGAYGLSPFDDATSADLGLRPALELSATIASVKRVPAGSGVSYGYDHRTATEATLALVPLGYGDGIPRHASNRGPVSINGRTYRIAGRVAMDQFVVDVGDNRVSVGDRAVLFGDPSTGVPSADDWAAAADTINYEIVTRLGARIERTNR</sequence>
<dbReference type="InterPro" id="IPR011079">
    <property type="entry name" value="Ala_racemase_C"/>
</dbReference>
<dbReference type="UniPathway" id="UPA00042">
    <property type="reaction ID" value="UER00497"/>
</dbReference>
<evidence type="ECO:0000256" key="4">
    <source>
        <dbReference type="HAMAP-Rule" id="MF_01201"/>
    </source>
</evidence>
<dbReference type="EMBL" id="VRMG01000007">
    <property type="protein sequence ID" value="TXN30257.1"/>
    <property type="molecule type" value="Genomic_DNA"/>
</dbReference>
<dbReference type="GO" id="GO:0008784">
    <property type="term" value="F:alanine racemase activity"/>
    <property type="evidence" value="ECO:0007669"/>
    <property type="project" value="UniProtKB-UniRule"/>
</dbReference>
<dbReference type="InterPro" id="IPR001608">
    <property type="entry name" value="Ala_racemase_N"/>
</dbReference>
<evidence type="ECO:0000259" key="7">
    <source>
        <dbReference type="SMART" id="SM01005"/>
    </source>
</evidence>
<gene>
    <name evidence="8" type="primary">alr</name>
    <name evidence="8" type="ORF">FVP33_09565</name>
</gene>
<dbReference type="AlphaFoldDB" id="A0A5C8UQS9"/>
<dbReference type="PANTHER" id="PTHR30511:SF0">
    <property type="entry name" value="ALANINE RACEMASE, CATABOLIC-RELATED"/>
    <property type="match status" value="1"/>
</dbReference>
<evidence type="ECO:0000256" key="5">
    <source>
        <dbReference type="PIRSR" id="PIRSR600821-50"/>
    </source>
</evidence>
<feature type="binding site" evidence="4 6">
    <location>
        <position position="309"/>
    </location>
    <ligand>
        <name>substrate</name>
    </ligand>
</feature>
<dbReference type="InterPro" id="IPR009006">
    <property type="entry name" value="Ala_racemase/Decarboxylase_C"/>
</dbReference>
<dbReference type="SUPFAM" id="SSF51419">
    <property type="entry name" value="PLP-binding barrel"/>
    <property type="match status" value="1"/>
</dbReference>
<dbReference type="RefSeq" id="WP_147783443.1">
    <property type="nucleotide sequence ID" value="NZ_VRMG01000007.1"/>
</dbReference>
<reference evidence="8 9" key="1">
    <citation type="submission" date="2019-08" db="EMBL/GenBank/DDBJ databases">
        <title>Bacterial whole genome sequence for Glaciihabitans sp. CHu50b-6-2.</title>
        <authorList>
            <person name="Jin L."/>
        </authorList>
    </citation>
    <scope>NUCLEOTIDE SEQUENCE [LARGE SCALE GENOMIC DNA]</scope>
    <source>
        <strain evidence="8 9">CHu50b-6-2</strain>
    </source>
</reference>
<keyword evidence="9" id="KW-1185">Reference proteome</keyword>
<dbReference type="InterPro" id="IPR029066">
    <property type="entry name" value="PLP-binding_barrel"/>
</dbReference>
<dbReference type="GO" id="GO:0030632">
    <property type="term" value="P:D-alanine biosynthetic process"/>
    <property type="evidence" value="ECO:0007669"/>
    <property type="project" value="UniProtKB-UniRule"/>
</dbReference>
<dbReference type="Proteomes" id="UP000321379">
    <property type="component" value="Unassembled WGS sequence"/>
</dbReference>
<dbReference type="PANTHER" id="PTHR30511">
    <property type="entry name" value="ALANINE RACEMASE"/>
    <property type="match status" value="1"/>
</dbReference>
<evidence type="ECO:0000313" key="8">
    <source>
        <dbReference type="EMBL" id="TXN30257.1"/>
    </source>
</evidence>
<feature type="domain" description="Alanine racemase C-terminal" evidence="7">
    <location>
        <begin position="240"/>
        <end position="367"/>
    </location>
</feature>
<dbReference type="PRINTS" id="PR00992">
    <property type="entry name" value="ALARACEMASE"/>
</dbReference>
<dbReference type="Pfam" id="PF00842">
    <property type="entry name" value="Ala_racemase_C"/>
    <property type="match status" value="1"/>
</dbReference>
<evidence type="ECO:0000256" key="1">
    <source>
        <dbReference type="ARBA" id="ARBA00001933"/>
    </source>
</evidence>
<feature type="active site" description="Proton acceptor; specific for D-alanine" evidence="4">
    <location>
        <position position="37"/>
    </location>
</feature>
<dbReference type="SUPFAM" id="SSF50621">
    <property type="entry name" value="Alanine racemase C-terminal domain-like"/>
    <property type="match status" value="1"/>
</dbReference>
<dbReference type="HAMAP" id="MF_01201">
    <property type="entry name" value="Ala_racemase"/>
    <property type="match status" value="1"/>
</dbReference>
<protein>
    <recommendedName>
        <fullName evidence="4">Alanine racemase</fullName>
        <ecNumber evidence="4">5.1.1.1</ecNumber>
    </recommendedName>
</protein>
<dbReference type="Pfam" id="PF01168">
    <property type="entry name" value="Ala_racemase_N"/>
    <property type="match status" value="1"/>
</dbReference>
<name>A0A5C8UQS9_9MICO</name>
<dbReference type="GO" id="GO:0005829">
    <property type="term" value="C:cytosol"/>
    <property type="evidence" value="ECO:0007669"/>
    <property type="project" value="TreeGrafter"/>
</dbReference>
<dbReference type="Gene3D" id="3.20.20.10">
    <property type="entry name" value="Alanine racemase"/>
    <property type="match status" value="1"/>
</dbReference>
<comment type="cofactor">
    <cofactor evidence="1 4 5">
        <name>pyridoxal 5'-phosphate</name>
        <dbReference type="ChEBI" id="CHEBI:597326"/>
    </cofactor>
</comment>
<evidence type="ECO:0000256" key="6">
    <source>
        <dbReference type="PIRSR" id="PIRSR600821-52"/>
    </source>
</evidence>
<organism evidence="8 9">
    <name type="scientific">Lacisediminihabitans profunda</name>
    <dbReference type="NCBI Taxonomy" id="2594790"/>
    <lineage>
        <taxon>Bacteria</taxon>
        <taxon>Bacillati</taxon>
        <taxon>Actinomycetota</taxon>
        <taxon>Actinomycetes</taxon>
        <taxon>Micrococcales</taxon>
        <taxon>Microbacteriaceae</taxon>
        <taxon>Lacisediminihabitans</taxon>
    </lineage>
</organism>
<accession>A0A5C8UQS9</accession>
<dbReference type="EC" id="5.1.1.1" evidence="4"/>
<comment type="caution">
    <text evidence="8">The sequence shown here is derived from an EMBL/GenBank/DDBJ whole genome shotgun (WGS) entry which is preliminary data.</text>
</comment>
<comment type="catalytic activity">
    <reaction evidence="4">
        <text>L-alanine = D-alanine</text>
        <dbReference type="Rhea" id="RHEA:20249"/>
        <dbReference type="ChEBI" id="CHEBI:57416"/>
        <dbReference type="ChEBI" id="CHEBI:57972"/>
        <dbReference type="EC" id="5.1.1.1"/>
    </reaction>
</comment>
<comment type="function">
    <text evidence="4">Catalyzes the interconversion of L-alanine and D-alanine. May also act on other amino acids.</text>
</comment>
<dbReference type="Gene3D" id="2.40.37.10">
    <property type="entry name" value="Lyase, Ornithine Decarboxylase, Chain A, domain 1"/>
    <property type="match status" value="1"/>
</dbReference>
<feature type="active site" description="Proton acceptor; specific for L-alanine" evidence="4">
    <location>
        <position position="261"/>
    </location>
</feature>
<dbReference type="NCBIfam" id="TIGR00492">
    <property type="entry name" value="alr"/>
    <property type="match status" value="1"/>
</dbReference>
<dbReference type="GO" id="GO:0009252">
    <property type="term" value="P:peptidoglycan biosynthetic process"/>
    <property type="evidence" value="ECO:0007669"/>
    <property type="project" value="TreeGrafter"/>
</dbReference>
<comment type="similarity">
    <text evidence="4">Belongs to the alanine racemase family.</text>
</comment>
<dbReference type="GO" id="GO:0030170">
    <property type="term" value="F:pyridoxal phosphate binding"/>
    <property type="evidence" value="ECO:0007669"/>
    <property type="project" value="UniProtKB-UniRule"/>
</dbReference>
<keyword evidence="3 4" id="KW-0413">Isomerase</keyword>
<proteinExistence type="inferred from homology"/>
<comment type="pathway">
    <text evidence="4">Amino-acid biosynthesis; D-alanine biosynthesis; D-alanine from L-alanine: step 1/1.</text>
</comment>
<evidence type="ECO:0000256" key="3">
    <source>
        <dbReference type="ARBA" id="ARBA00023235"/>
    </source>
</evidence>
<evidence type="ECO:0000256" key="2">
    <source>
        <dbReference type="ARBA" id="ARBA00022898"/>
    </source>
</evidence>
<dbReference type="InterPro" id="IPR000821">
    <property type="entry name" value="Ala_racemase"/>
</dbReference>
<feature type="modified residue" description="N6-(pyridoxal phosphate)lysine" evidence="4 5">
    <location>
        <position position="37"/>
    </location>
</feature>
<keyword evidence="2 4" id="KW-0663">Pyridoxal phosphate</keyword>
<dbReference type="CDD" id="cd00430">
    <property type="entry name" value="PLPDE_III_AR"/>
    <property type="match status" value="1"/>
</dbReference>
<evidence type="ECO:0000313" key="9">
    <source>
        <dbReference type="Proteomes" id="UP000321379"/>
    </source>
</evidence>